<dbReference type="AlphaFoldDB" id="A0A1B0B838"/>
<dbReference type="EMBL" id="JXJN01009825">
    <property type="status" value="NOT_ANNOTATED_CDS"/>
    <property type="molecule type" value="Genomic_DNA"/>
</dbReference>
<organism evidence="1 2">
    <name type="scientific">Glossina palpalis gambiensis</name>
    <dbReference type="NCBI Taxonomy" id="67801"/>
    <lineage>
        <taxon>Eukaryota</taxon>
        <taxon>Metazoa</taxon>
        <taxon>Ecdysozoa</taxon>
        <taxon>Arthropoda</taxon>
        <taxon>Hexapoda</taxon>
        <taxon>Insecta</taxon>
        <taxon>Pterygota</taxon>
        <taxon>Neoptera</taxon>
        <taxon>Endopterygota</taxon>
        <taxon>Diptera</taxon>
        <taxon>Brachycera</taxon>
        <taxon>Muscomorpha</taxon>
        <taxon>Hippoboscoidea</taxon>
        <taxon>Glossinidae</taxon>
        <taxon>Glossina</taxon>
    </lineage>
</organism>
<name>A0A1B0B838_9MUSC</name>
<protein>
    <submittedName>
        <fullName evidence="1">Uncharacterized protein</fullName>
    </submittedName>
</protein>
<dbReference type="EMBL" id="JXJN01009826">
    <property type="status" value="NOT_ANNOTATED_CDS"/>
    <property type="molecule type" value="Genomic_DNA"/>
</dbReference>
<sequence>MKHKNNELSLAFNDTSQNAPAMHFFKAKDHGITVCEKDLQHLAKSLRAVLQKLQTSGLTLNKKKILILPI</sequence>
<keyword evidence="2" id="KW-1185">Reference proteome</keyword>
<dbReference type="VEuPathDB" id="VectorBase:GPPI021867"/>
<accession>A0A1B0B838</accession>
<proteinExistence type="predicted"/>
<evidence type="ECO:0000313" key="1">
    <source>
        <dbReference type="EnsemblMetazoa" id="GPPI021867-PA"/>
    </source>
</evidence>
<dbReference type="EnsemblMetazoa" id="GPPI021867-RA">
    <property type="protein sequence ID" value="GPPI021867-PA"/>
    <property type="gene ID" value="GPPI021867"/>
</dbReference>
<dbReference type="Proteomes" id="UP000092460">
    <property type="component" value="Unassembled WGS sequence"/>
</dbReference>
<reference evidence="1" key="2">
    <citation type="submission" date="2020-05" db="UniProtKB">
        <authorList>
            <consortium name="EnsemblMetazoa"/>
        </authorList>
    </citation>
    <scope>IDENTIFICATION</scope>
    <source>
        <strain evidence="1">IAEA</strain>
    </source>
</reference>
<reference evidence="2" key="1">
    <citation type="submission" date="2015-01" db="EMBL/GenBank/DDBJ databases">
        <authorList>
            <person name="Aksoy S."/>
            <person name="Warren W."/>
            <person name="Wilson R.K."/>
        </authorList>
    </citation>
    <scope>NUCLEOTIDE SEQUENCE [LARGE SCALE GENOMIC DNA]</scope>
    <source>
        <strain evidence="2">IAEA</strain>
    </source>
</reference>
<evidence type="ECO:0000313" key="2">
    <source>
        <dbReference type="Proteomes" id="UP000092460"/>
    </source>
</evidence>